<sequence length="435" mass="48413">MSPNRGLLIAAAAWTSIALAAAWLPVLVPLWQGAGALLAALAGADLWLLLRTPLPQVTRQVAGILPQGVWCDVQLALVNAASRTLRLDLHDLHPADAEPQGLPASAELGPGARATLSYRLKAPSRGVRAFGGCDLRLHSPLGLWARRRGTALTRSVRVYPNFAEIEHYTLLAASDHLAGLGVRRQRRRGPGAEFHQLREYRRGDSLRQIDWKATSRMRKPIAREYQDERDQRLVFLLDCGRRMRHRDRAGRSHLDEALNALLLLAYVAVRQGDAVGLLAYGGAERWLPPRRAPDRVQQLLRDIFDIQPSLAVADHLAAAQTLLLRQPRRALAVFLTNSRDEDQTELLRAVRVLRRRHLCLVANLREAALDRVLAAPVTSEAEALRFHAVQAYLDERARQHERLQHLGGRVLDLRPDQLPAALVNAYGSIKRSALL</sequence>
<feature type="domain" description="DUF58" evidence="1">
    <location>
        <begin position="197"/>
        <end position="372"/>
    </location>
</feature>
<comment type="caution">
    <text evidence="2">The sequence shown here is derived from an EMBL/GenBank/DDBJ whole genome shotgun (WGS) entry which is preliminary data.</text>
</comment>
<dbReference type="Proteomes" id="UP000748752">
    <property type="component" value="Unassembled WGS sequence"/>
</dbReference>
<evidence type="ECO:0000313" key="3">
    <source>
        <dbReference type="Proteomes" id="UP000748752"/>
    </source>
</evidence>
<accession>A0ABS1CNE8</accession>
<dbReference type="EMBL" id="NRRV01000086">
    <property type="protein sequence ID" value="MBK1633450.1"/>
    <property type="molecule type" value="Genomic_DNA"/>
</dbReference>
<dbReference type="InterPro" id="IPR036465">
    <property type="entry name" value="vWFA_dom_sf"/>
</dbReference>
<keyword evidence="3" id="KW-1185">Reference proteome</keyword>
<dbReference type="PANTHER" id="PTHR33608">
    <property type="entry name" value="BLL2464 PROTEIN"/>
    <property type="match status" value="1"/>
</dbReference>
<organism evidence="2 3">
    <name type="scientific">Thiohalocapsa halophila</name>
    <dbReference type="NCBI Taxonomy" id="69359"/>
    <lineage>
        <taxon>Bacteria</taxon>
        <taxon>Pseudomonadati</taxon>
        <taxon>Pseudomonadota</taxon>
        <taxon>Gammaproteobacteria</taxon>
        <taxon>Chromatiales</taxon>
        <taxon>Chromatiaceae</taxon>
        <taxon>Thiohalocapsa</taxon>
    </lineage>
</organism>
<reference evidence="2 3" key="1">
    <citation type="journal article" date="2020" name="Microorganisms">
        <title>Osmotic Adaptation and Compatible Solute Biosynthesis of Phototrophic Bacteria as Revealed from Genome Analyses.</title>
        <authorList>
            <person name="Imhoff J.F."/>
            <person name="Rahn T."/>
            <person name="Kunzel S."/>
            <person name="Keller A."/>
            <person name="Neulinger S.C."/>
        </authorList>
    </citation>
    <scope>NUCLEOTIDE SEQUENCE [LARGE SCALE GENOMIC DNA]</scope>
    <source>
        <strain evidence="2 3">DSM 6210</strain>
    </source>
</reference>
<protein>
    <submittedName>
        <fullName evidence="2">DUF58 domain-containing protein</fullName>
    </submittedName>
</protein>
<name>A0ABS1CNE8_9GAMM</name>
<dbReference type="SUPFAM" id="SSF53300">
    <property type="entry name" value="vWA-like"/>
    <property type="match status" value="1"/>
</dbReference>
<gene>
    <name evidence="2" type="ORF">CKO31_22405</name>
</gene>
<evidence type="ECO:0000259" key="1">
    <source>
        <dbReference type="Pfam" id="PF01882"/>
    </source>
</evidence>
<dbReference type="Pfam" id="PF01882">
    <property type="entry name" value="DUF58"/>
    <property type="match status" value="1"/>
</dbReference>
<proteinExistence type="predicted"/>
<dbReference type="PANTHER" id="PTHR33608:SF3">
    <property type="entry name" value="SLR2013 PROTEIN"/>
    <property type="match status" value="1"/>
</dbReference>
<evidence type="ECO:0000313" key="2">
    <source>
        <dbReference type="EMBL" id="MBK1633450.1"/>
    </source>
</evidence>
<dbReference type="InterPro" id="IPR002881">
    <property type="entry name" value="DUF58"/>
</dbReference>